<name>A0A941EI22_9ACTN</name>
<keyword evidence="2 5" id="KW-0378">Hydrolase</keyword>
<organism evidence="7 8">
    <name type="scientific">Actinospica acidithermotolerans</name>
    <dbReference type="NCBI Taxonomy" id="2828514"/>
    <lineage>
        <taxon>Bacteria</taxon>
        <taxon>Bacillati</taxon>
        <taxon>Actinomycetota</taxon>
        <taxon>Actinomycetes</taxon>
        <taxon>Catenulisporales</taxon>
        <taxon>Actinospicaceae</taxon>
        <taxon>Actinospica</taxon>
    </lineage>
</organism>
<dbReference type="SUPFAM" id="SSF52540">
    <property type="entry name" value="P-loop containing nucleoside triphosphate hydrolases"/>
    <property type="match status" value="1"/>
</dbReference>
<dbReference type="Pfam" id="PF13538">
    <property type="entry name" value="UvrD_C_2"/>
    <property type="match status" value="1"/>
</dbReference>
<comment type="caution">
    <text evidence="7">The sequence shown here is derived from an EMBL/GenBank/DDBJ whole genome shotgun (WGS) entry which is preliminary data.</text>
</comment>
<feature type="domain" description="UvrD-like helicase ATP-binding" evidence="6">
    <location>
        <begin position="186"/>
        <end position="638"/>
    </location>
</feature>
<evidence type="ECO:0000256" key="1">
    <source>
        <dbReference type="ARBA" id="ARBA00022741"/>
    </source>
</evidence>
<keyword evidence="4 5" id="KW-0067">ATP-binding</keyword>
<keyword evidence="3 5" id="KW-0347">Helicase</keyword>
<dbReference type="PROSITE" id="PS51198">
    <property type="entry name" value="UVRD_HELICASE_ATP_BIND"/>
    <property type="match status" value="1"/>
</dbReference>
<dbReference type="GO" id="GO:0005829">
    <property type="term" value="C:cytosol"/>
    <property type="evidence" value="ECO:0007669"/>
    <property type="project" value="TreeGrafter"/>
</dbReference>
<keyword evidence="8" id="KW-1185">Reference proteome</keyword>
<dbReference type="GO" id="GO:0005524">
    <property type="term" value="F:ATP binding"/>
    <property type="evidence" value="ECO:0007669"/>
    <property type="project" value="UniProtKB-UniRule"/>
</dbReference>
<dbReference type="Proteomes" id="UP000676325">
    <property type="component" value="Unassembled WGS sequence"/>
</dbReference>
<feature type="binding site" evidence="5">
    <location>
        <begin position="207"/>
        <end position="214"/>
    </location>
    <ligand>
        <name>ATP</name>
        <dbReference type="ChEBI" id="CHEBI:30616"/>
    </ligand>
</feature>
<evidence type="ECO:0000259" key="6">
    <source>
        <dbReference type="PROSITE" id="PS51198"/>
    </source>
</evidence>
<dbReference type="InterPro" id="IPR014016">
    <property type="entry name" value="UvrD-like_ATP-bd"/>
</dbReference>
<sequence length="794" mass="86867">MSSESDEVSREQQYVSMLYGRLDGLRGRATAELSRVYVAGEGTAQNRVERDVSSRELGSRIVQLDAAEDGLCFGRLDLETGERRYIGRIGILDEDNDYEPLLIDWRAPASRAFYTATSAVPQGVRRRRHIHTRLRTVTGIDDDALSRGVLDATSAADSASPLVGEAALLAALASARTGRMRDVVETIQTEQDAVIRDELRGILVVQGGPGTGKTAVALHRAAYLLYTHRERLARRGVLIVGPNPTFLRYISHVLPALGETSAALLTVGDLFPGVSTRKAEGPRVAEIKGRTVMAEIIETAIGSLRRMPEEGEPLNVVVDGVGYPLDRQACLRAQEKALESEEPHNLARPVFVDAIMDTLVDQAAERLTRDPFDDLTGEVVAAISKDLQEHGLVLDGEDADLNESLKRTVDRGELRRSLEQEPAVQAALTWMWPELTPQRLLTELLTAPYLLDESAPGLTEEERTALREAYTGEWTVADVPLLDEAAELLGAFDSERAARELRRRKEIAYAQGVLDIMVGSRSTDEEDSREEIISAADIINAEELADLQAEKDLRTIAERATADRTWTFGHIIVDEAQELSAMAWRLLMRRCPSRSMTLVGDVAQTGDAAGADSWRGMLEPFVGDRWRAAELTVNYRTPREIMDLAAEVLERIAPGTRPPASVRESGIKPRQESVAAEELPARLAELAREQDEAVGEGRLAVIVPDERAAELAQTVAAAVRGAASGEEPDLEQRTVVLTARQSKGLEFDSVILVDPEAIAENGARGLNDLYVALTRATRDLVVLEPELPLCEGVG</sequence>
<evidence type="ECO:0000256" key="5">
    <source>
        <dbReference type="PROSITE-ProRule" id="PRU00560"/>
    </source>
</evidence>
<accession>A0A941EI22</accession>
<dbReference type="InterPro" id="IPR027417">
    <property type="entry name" value="P-loop_NTPase"/>
</dbReference>
<evidence type="ECO:0000256" key="2">
    <source>
        <dbReference type="ARBA" id="ARBA00022801"/>
    </source>
</evidence>
<dbReference type="PANTHER" id="PTHR11070:SF45">
    <property type="entry name" value="DNA 3'-5' HELICASE"/>
    <property type="match status" value="1"/>
</dbReference>
<dbReference type="RefSeq" id="WP_212521928.1">
    <property type="nucleotide sequence ID" value="NZ_JAGSOH010000158.1"/>
</dbReference>
<dbReference type="InterPro" id="IPR000212">
    <property type="entry name" value="DNA_helicase_UvrD/REP"/>
</dbReference>
<gene>
    <name evidence="7" type="ORF">KDK95_31180</name>
</gene>
<keyword evidence="1 5" id="KW-0547">Nucleotide-binding</keyword>
<dbReference type="GO" id="GO:0003677">
    <property type="term" value="F:DNA binding"/>
    <property type="evidence" value="ECO:0007669"/>
    <property type="project" value="InterPro"/>
</dbReference>
<evidence type="ECO:0000256" key="4">
    <source>
        <dbReference type="ARBA" id="ARBA00022840"/>
    </source>
</evidence>
<proteinExistence type="predicted"/>
<protein>
    <submittedName>
        <fullName evidence="7">AAA family ATPase</fullName>
    </submittedName>
</protein>
<evidence type="ECO:0000313" key="8">
    <source>
        <dbReference type="Proteomes" id="UP000676325"/>
    </source>
</evidence>
<dbReference type="GO" id="GO:0043138">
    <property type="term" value="F:3'-5' DNA helicase activity"/>
    <property type="evidence" value="ECO:0007669"/>
    <property type="project" value="TreeGrafter"/>
</dbReference>
<dbReference type="AlphaFoldDB" id="A0A941EI22"/>
<dbReference type="EMBL" id="JAGSOH010000158">
    <property type="protein sequence ID" value="MBR7830808.1"/>
    <property type="molecule type" value="Genomic_DNA"/>
</dbReference>
<dbReference type="PANTHER" id="PTHR11070">
    <property type="entry name" value="UVRD / RECB / PCRA DNA HELICASE FAMILY MEMBER"/>
    <property type="match status" value="1"/>
</dbReference>
<reference evidence="7" key="1">
    <citation type="submission" date="2021-04" db="EMBL/GenBank/DDBJ databases">
        <title>Genome based classification of Actinospica acidithermotolerans sp. nov., an actinobacterium isolated from an Indonesian hot spring.</title>
        <authorList>
            <person name="Kusuma A.B."/>
            <person name="Putra K.E."/>
            <person name="Nafisah S."/>
            <person name="Loh J."/>
            <person name="Nouioui I."/>
            <person name="Goodfellow M."/>
        </authorList>
    </citation>
    <scope>NUCLEOTIDE SEQUENCE</scope>
    <source>
        <strain evidence="7">MGRD01-02</strain>
    </source>
</reference>
<evidence type="ECO:0000313" key="7">
    <source>
        <dbReference type="EMBL" id="MBR7830808.1"/>
    </source>
</evidence>
<dbReference type="InterPro" id="IPR027785">
    <property type="entry name" value="UvrD-like_helicase_C"/>
</dbReference>
<evidence type="ECO:0000256" key="3">
    <source>
        <dbReference type="ARBA" id="ARBA00022806"/>
    </source>
</evidence>
<dbReference type="GO" id="GO:0016787">
    <property type="term" value="F:hydrolase activity"/>
    <property type="evidence" value="ECO:0007669"/>
    <property type="project" value="UniProtKB-UniRule"/>
</dbReference>
<dbReference type="GO" id="GO:0000725">
    <property type="term" value="P:recombinational repair"/>
    <property type="evidence" value="ECO:0007669"/>
    <property type="project" value="TreeGrafter"/>
</dbReference>
<dbReference type="Gene3D" id="3.40.50.300">
    <property type="entry name" value="P-loop containing nucleotide triphosphate hydrolases"/>
    <property type="match status" value="3"/>
</dbReference>